<evidence type="ECO:0000313" key="2">
    <source>
        <dbReference type="EMBL" id="EFG03591.2"/>
    </source>
</evidence>
<accession>D5SI48</accession>
<gene>
    <name evidence="2" type="ORF">SCLAV_p0100</name>
</gene>
<proteinExistence type="predicted"/>
<name>D5SI48_STRCL</name>
<feature type="region of interest" description="Disordered" evidence="1">
    <location>
        <begin position="1"/>
        <end position="106"/>
    </location>
</feature>
<reference evidence="2 3" key="1">
    <citation type="journal article" date="2010" name="Genome Biol. Evol.">
        <title>The sequence of a 1.8-mb bacterial linear plasmid reveals a rich evolutionary reservoir of secondary metabolic pathways.</title>
        <authorList>
            <person name="Medema M.H."/>
            <person name="Trefzer A."/>
            <person name="Kovalchuk A."/>
            <person name="van den Berg M."/>
            <person name="Mueller U."/>
            <person name="Heijne W."/>
            <person name="Wu L."/>
            <person name="Alam M.T."/>
            <person name="Ronning C.M."/>
            <person name="Nierman W.C."/>
            <person name="Bovenberg R.A.L."/>
            <person name="Breitling R."/>
            <person name="Takano E."/>
        </authorList>
    </citation>
    <scope>NUCLEOTIDE SEQUENCE [LARGE SCALE GENOMIC DNA]</scope>
    <source>
        <strain evidence="3">ATCC 27064 / DSM 738 / JCM 4710 / NBRC 13307 / NCIMB 12785 / NRRL 3585 / VKM Ac-602</strain>
        <plasmid evidence="2">pSCL4</plasmid>
    </source>
</reference>
<dbReference type="AlphaFoldDB" id="D5SI48"/>
<keyword evidence="2" id="KW-0614">Plasmid</keyword>
<dbReference type="Proteomes" id="UP000002357">
    <property type="component" value="Plasmid pSCL4"/>
</dbReference>
<protein>
    <submittedName>
        <fullName evidence="2">Uncharacterized protein</fullName>
    </submittedName>
</protein>
<evidence type="ECO:0000313" key="3">
    <source>
        <dbReference type="Proteomes" id="UP000002357"/>
    </source>
</evidence>
<feature type="compositionally biased region" description="Low complexity" evidence="1">
    <location>
        <begin position="83"/>
        <end position="97"/>
    </location>
</feature>
<keyword evidence="3" id="KW-1185">Reference proteome</keyword>
<evidence type="ECO:0000256" key="1">
    <source>
        <dbReference type="SAM" id="MobiDB-lite"/>
    </source>
</evidence>
<feature type="compositionally biased region" description="Polar residues" evidence="1">
    <location>
        <begin position="43"/>
        <end position="54"/>
    </location>
</feature>
<dbReference type="EMBL" id="CM000914">
    <property type="protein sequence ID" value="EFG03591.2"/>
    <property type="molecule type" value="Genomic_DNA"/>
</dbReference>
<organism evidence="2 3">
    <name type="scientific">Streptomyces clavuligerus</name>
    <dbReference type="NCBI Taxonomy" id="1901"/>
    <lineage>
        <taxon>Bacteria</taxon>
        <taxon>Bacillati</taxon>
        <taxon>Actinomycetota</taxon>
        <taxon>Actinomycetes</taxon>
        <taxon>Kitasatosporales</taxon>
        <taxon>Streptomycetaceae</taxon>
        <taxon>Streptomyces</taxon>
    </lineage>
</organism>
<geneLocation type="plasmid" evidence="2 3">
    <name>pSCL4</name>
</geneLocation>
<sequence>MGWISYGPVVHRGSERPPRAGSSDDAVLLAPGDQMHPACSGLRSGSSGSVTTSEPPAADGGVRIVRTGSQCRSTPPPRPPGAAAPQGPRARPQQAGREATGPNTEFQAARAALAARENQNNGTTAVRTLHAALEDHRAGFPSQTPSR</sequence>